<keyword evidence="4" id="KW-1185">Reference proteome</keyword>
<comment type="caution">
    <text evidence="3">The sequence shown here is derived from an EMBL/GenBank/DDBJ whole genome shotgun (WGS) entry which is preliminary data.</text>
</comment>
<evidence type="ECO:0008006" key="5">
    <source>
        <dbReference type="Google" id="ProtNLM"/>
    </source>
</evidence>
<evidence type="ECO:0000313" key="3">
    <source>
        <dbReference type="EMBL" id="GLB42682.1"/>
    </source>
</evidence>
<evidence type="ECO:0000313" key="4">
    <source>
        <dbReference type="Proteomes" id="UP001063166"/>
    </source>
</evidence>
<name>A0A9P3PTQ0_LYOSH</name>
<feature type="chain" id="PRO_5040286805" description="GPI anchored protein" evidence="2">
    <location>
        <begin position="24"/>
        <end position="235"/>
    </location>
</feature>
<dbReference type="OrthoDB" id="5358959at2759"/>
<feature type="signal peptide" evidence="2">
    <location>
        <begin position="1"/>
        <end position="23"/>
    </location>
</feature>
<evidence type="ECO:0000256" key="2">
    <source>
        <dbReference type="SAM" id="SignalP"/>
    </source>
</evidence>
<evidence type="ECO:0000256" key="1">
    <source>
        <dbReference type="SAM" id="MobiDB-lite"/>
    </source>
</evidence>
<organism evidence="3 4">
    <name type="scientific">Lyophyllum shimeji</name>
    <name type="common">Hon-shimeji</name>
    <name type="synonym">Tricholoma shimeji</name>
    <dbReference type="NCBI Taxonomy" id="47721"/>
    <lineage>
        <taxon>Eukaryota</taxon>
        <taxon>Fungi</taxon>
        <taxon>Dikarya</taxon>
        <taxon>Basidiomycota</taxon>
        <taxon>Agaricomycotina</taxon>
        <taxon>Agaricomycetes</taxon>
        <taxon>Agaricomycetidae</taxon>
        <taxon>Agaricales</taxon>
        <taxon>Tricholomatineae</taxon>
        <taxon>Lyophyllaceae</taxon>
        <taxon>Lyophyllum</taxon>
    </lineage>
</organism>
<reference evidence="3" key="1">
    <citation type="submission" date="2022-07" db="EMBL/GenBank/DDBJ databases">
        <title>The genome of Lyophyllum shimeji provides insight into the initial evolution of ectomycorrhizal fungal genome.</title>
        <authorList>
            <person name="Kobayashi Y."/>
            <person name="Shibata T."/>
            <person name="Hirakawa H."/>
            <person name="Shigenobu S."/>
            <person name="Nishiyama T."/>
            <person name="Yamada A."/>
            <person name="Hasebe M."/>
            <person name="Kawaguchi M."/>
        </authorList>
    </citation>
    <scope>NUCLEOTIDE SEQUENCE</scope>
    <source>
        <strain evidence="3">AT787</strain>
    </source>
</reference>
<dbReference type="EMBL" id="BRPK01000012">
    <property type="protein sequence ID" value="GLB42682.1"/>
    <property type="molecule type" value="Genomic_DNA"/>
</dbReference>
<dbReference type="AlphaFoldDB" id="A0A9P3PTQ0"/>
<sequence length="235" mass="23746">MFNLKVASYALPLLLSQVLPSLAGVPRLAQPLIERAEGEGVIEALLRTPNSSSRSASGLVSRQGGTCDPGYLPCSDGNGCCPVGKYCGTWGGKLGCCTIGKTCVANNNPCDYEGYVPCAGEDFCCPSGDTCSRDSTGARQCLRNSPTFTNLPLTSSTRAFTNTLASTVPAAGPDGTTDLFPTTTQRTVTAQPTTTSGGGLLPNPFSSNSGNGAPASAGGASALLIVAGLAINALV</sequence>
<feature type="region of interest" description="Disordered" evidence="1">
    <location>
        <begin position="189"/>
        <end position="213"/>
    </location>
</feature>
<accession>A0A9P3PTQ0</accession>
<gene>
    <name evidence="3" type="ORF">LshimejAT787_1201310</name>
</gene>
<dbReference type="Proteomes" id="UP001063166">
    <property type="component" value="Unassembled WGS sequence"/>
</dbReference>
<proteinExistence type="predicted"/>
<keyword evidence="2" id="KW-0732">Signal</keyword>
<protein>
    <recommendedName>
        <fullName evidence="5">GPI anchored protein</fullName>
    </recommendedName>
</protein>